<evidence type="ECO:0000259" key="3">
    <source>
        <dbReference type="Pfam" id="PF14028"/>
    </source>
</evidence>
<feature type="domain" description="Thiopeptide-type bacteriocin biosynthesis" evidence="3">
    <location>
        <begin position="739"/>
        <end position="997"/>
    </location>
</feature>
<dbReference type="Pfam" id="PF14028">
    <property type="entry name" value="Lant_dehydr_C"/>
    <property type="match status" value="1"/>
</dbReference>
<proteinExistence type="predicted"/>
<evidence type="ECO:0000313" key="5">
    <source>
        <dbReference type="Proteomes" id="UP000053398"/>
    </source>
</evidence>
<dbReference type="InterPro" id="IPR023809">
    <property type="entry name" value="Thiopep_bacteriocin_synth_dom"/>
</dbReference>
<dbReference type="AlphaFoldDB" id="A0A117Q8H4"/>
<name>A0A117Q8H4_STRCK</name>
<organism evidence="4 5">
    <name type="scientific">Streptomyces corchorusii</name>
    <name type="common">Streptomyces chibaensis</name>
    <dbReference type="NCBI Taxonomy" id="1903"/>
    <lineage>
        <taxon>Bacteria</taxon>
        <taxon>Bacillati</taxon>
        <taxon>Actinomycetota</taxon>
        <taxon>Actinomycetes</taxon>
        <taxon>Kitasatosporales</taxon>
        <taxon>Streptomycetaceae</taxon>
        <taxon>Streptomyces</taxon>
    </lineage>
</organism>
<keyword evidence="5" id="KW-1185">Reference proteome</keyword>
<dbReference type="InterPro" id="IPR006827">
    <property type="entry name" value="Lant_deHydtase_N"/>
</dbReference>
<evidence type="ECO:0000313" key="4">
    <source>
        <dbReference type="EMBL" id="KUN14396.1"/>
    </source>
</evidence>
<protein>
    <recommendedName>
        <fullName evidence="6">Lantibiotic dehydratase</fullName>
    </recommendedName>
</protein>
<evidence type="ECO:0008006" key="6">
    <source>
        <dbReference type="Google" id="ProtNLM"/>
    </source>
</evidence>
<evidence type="ECO:0000259" key="2">
    <source>
        <dbReference type="Pfam" id="PF04738"/>
    </source>
</evidence>
<dbReference type="NCBIfam" id="TIGR03891">
    <property type="entry name" value="thiopep_ocin"/>
    <property type="match status" value="1"/>
</dbReference>
<gene>
    <name evidence="4" type="ORF">AQJ11_44520</name>
</gene>
<evidence type="ECO:0000256" key="1">
    <source>
        <dbReference type="SAM" id="MobiDB-lite"/>
    </source>
</evidence>
<dbReference type="Pfam" id="PF04738">
    <property type="entry name" value="Lant_dehydr_N"/>
    <property type="match status" value="1"/>
</dbReference>
<accession>A0A117Q8H4</accession>
<dbReference type="Proteomes" id="UP000053398">
    <property type="component" value="Unassembled WGS sequence"/>
</dbReference>
<sequence length="1026" mass="113063">MEQSLFTSAGVFMVRAPIAPAARARRAGDIGADAFFGPLGPWADPVFREAVLVSSPSLAATAEAATAGHQLSDKDMRKALRGLKRYVLRSGTRATPFGLLAGVALGTFSDSVSATLGKEHRKRVGPRRAWLGEGLDRRIRQTGLAGFTDVRVMVNNTSFVQGAHVVVHVAQGGQVVRRKVRRTAAVDMVLCEANRPVPARHLCERLGRRFPSASEEKLWKLLEQLVALHVLVTDIRPGPETADPLAHVVERDPQWADGHRFRELFESYGKQPVGEGYSALSALYRGVGSTGSASVDLGLDADVRLPHSVAREVERAATVLWRLSDPDQPAQRALRAYHTEFLERYSQGELVPVAELLNPDSGLGAPAGYVWPAGHRVLPSAAPDDPARVAVLTGLIMEAVAAGRRHVELTDELIASLAQPADELPRSAELFAMLHAPSLTAVEHSDFTLFLSPLVSPQAGASWGRFTHLLDAADTTAQAVQQAYPDGDRVLPVQLMYATHGDAGSDVAAVPRVGEHSLSVGLYDDLDAPGRVRLDDVLVGADLQGFHLYDRASGREISPYVPHLLVPEFAPNIARFLREAPTLGRRQLSGWSWKPLHRSAFLPGVRYGRTVLHLATWRLTAMDLAGRDPEEALAGWRRRWNVPDLVRLVEGDQYLLLDLRTEPDSRVLREEAAKKTVVLQEEPSPDCGPGWLRGPGGGYSAEIVVPVYPAVPAPRVRTTTLRAPRARDDAMRHLPGGSWVAQHLYCSADAQQEVLDRLAPLVRRLGEDIKTWFFIRYAEEHTGRPHLRLRFHGDPAVIARRVLPELHSWSRDLMAAGLASDCALHTYRAEVERYGGPSLIARAEEFFCADSRLALDRLARGLDTPLDVATDVVSLVRRFHKAGHGDAAVSHYADRTEDWERWFLDVFPKNERLHKRFTAMRTEALRRISFDEPPGPVSDVVEEWFAKLDEYAAAVYRAAERDGEAQSGDVLGSLVHMHCNRRLKHADDERRVYALARGVVEARVGRRRAARREARMPGPAGPARTD</sequence>
<reference evidence="4 5" key="1">
    <citation type="submission" date="2015-10" db="EMBL/GenBank/DDBJ databases">
        <title>Draft genome sequence of Streptomyces corchorusii DSM 40340, type strain for the species Streptomyces corchorusii.</title>
        <authorList>
            <person name="Ruckert C."/>
            <person name="Winkler A."/>
            <person name="Kalinowski J."/>
            <person name="Kampfer P."/>
            <person name="Glaeser S."/>
        </authorList>
    </citation>
    <scope>NUCLEOTIDE SEQUENCE [LARGE SCALE GENOMIC DNA]</scope>
    <source>
        <strain evidence="4 5">DSM 40340</strain>
    </source>
</reference>
<feature type="region of interest" description="Disordered" evidence="1">
    <location>
        <begin position="1007"/>
        <end position="1026"/>
    </location>
</feature>
<comment type="caution">
    <text evidence="4">The sequence shown here is derived from an EMBL/GenBank/DDBJ whole genome shotgun (WGS) entry which is preliminary data.</text>
</comment>
<feature type="domain" description="Lantibiotic dehydratase N-terminal" evidence="2">
    <location>
        <begin position="43"/>
        <end position="667"/>
    </location>
</feature>
<dbReference type="EMBL" id="LMWP01000080">
    <property type="protein sequence ID" value="KUN14396.1"/>
    <property type="molecule type" value="Genomic_DNA"/>
</dbReference>
<dbReference type="RefSeq" id="WP_059267322.1">
    <property type="nucleotide sequence ID" value="NZ_KQ948388.1"/>
</dbReference>
<feature type="compositionally biased region" description="Low complexity" evidence="1">
    <location>
        <begin position="1016"/>
        <end position="1026"/>
    </location>
</feature>